<gene>
    <name evidence="1" type="ORF">SNEC2469_LOCUS29817</name>
</gene>
<protein>
    <recommendedName>
        <fullName evidence="3">SH3 domain-containing protein</fullName>
    </recommendedName>
</protein>
<dbReference type="AlphaFoldDB" id="A0A813B6L1"/>
<name>A0A813B6L1_9DINO</name>
<accession>A0A813B6L1</accession>
<organism evidence="1 2">
    <name type="scientific">Symbiodinium necroappetens</name>
    <dbReference type="NCBI Taxonomy" id="1628268"/>
    <lineage>
        <taxon>Eukaryota</taxon>
        <taxon>Sar</taxon>
        <taxon>Alveolata</taxon>
        <taxon>Dinophyceae</taxon>
        <taxon>Suessiales</taxon>
        <taxon>Symbiodiniaceae</taxon>
        <taxon>Symbiodinium</taxon>
    </lineage>
</organism>
<evidence type="ECO:0000313" key="2">
    <source>
        <dbReference type="Proteomes" id="UP000601435"/>
    </source>
</evidence>
<evidence type="ECO:0008006" key="3">
    <source>
        <dbReference type="Google" id="ProtNLM"/>
    </source>
</evidence>
<evidence type="ECO:0000313" key="1">
    <source>
        <dbReference type="EMBL" id="CAE7893541.1"/>
    </source>
</evidence>
<sequence>MTDAALQTVVKEIQFAAGCTEYKAKVKLMEANLSQRDALMLISDEQRMMEQEANERYEEMMKGLREMHQQQLNVDNFLEDLEYVCCESFLSHEEEICLRVLKGERLKLYYQDPLESDYLEHAGGGWAYVGFKDNKHTHGWIPQECMQVAVRSPKKRVQWQRYRVRESWFAQKHHDIDGYLRVNTGDTIEMLETVEAGACSWVYCYEIESGVAGEIPESRAQRLKQLRQLKLQDKAWGLGPGSLFRSSPSAAKALPGVILQRATQASATPTSKQRISNLASDLDLLFAAQNPNRAICDFGTCPQAIGKLFGGCESKSLAFCEICD</sequence>
<keyword evidence="2" id="KW-1185">Reference proteome</keyword>
<dbReference type="EMBL" id="CAJNJA010067975">
    <property type="protein sequence ID" value="CAE7893541.1"/>
    <property type="molecule type" value="Genomic_DNA"/>
</dbReference>
<comment type="caution">
    <text evidence="1">The sequence shown here is derived from an EMBL/GenBank/DDBJ whole genome shotgun (WGS) entry which is preliminary data.</text>
</comment>
<proteinExistence type="predicted"/>
<reference evidence="1" key="1">
    <citation type="submission" date="2021-02" db="EMBL/GenBank/DDBJ databases">
        <authorList>
            <person name="Dougan E. K."/>
            <person name="Rhodes N."/>
            <person name="Thang M."/>
            <person name="Chan C."/>
        </authorList>
    </citation>
    <scope>NUCLEOTIDE SEQUENCE</scope>
</reference>
<dbReference type="Proteomes" id="UP000601435">
    <property type="component" value="Unassembled WGS sequence"/>
</dbReference>